<keyword evidence="2" id="KW-1185">Reference proteome</keyword>
<dbReference type="RefSeq" id="XP_015186873.1">
    <property type="nucleotide sequence ID" value="XM_015331387.1"/>
</dbReference>
<accession>A0ABM1J336</accession>
<dbReference type="PANTHER" id="PTHR13225:SF3">
    <property type="entry name" value="UPF0489 PROTEIN C5ORF22"/>
    <property type="match status" value="1"/>
</dbReference>
<protein>
    <submittedName>
        <fullName evidence="3">UPF0489 protein C5orf22 homolog</fullName>
    </submittedName>
</protein>
<proteinExistence type="inferred from homology"/>
<name>A0ABM1J336_POLDO</name>
<dbReference type="Proteomes" id="UP000694924">
    <property type="component" value="Unplaced"/>
</dbReference>
<evidence type="ECO:0000313" key="3">
    <source>
        <dbReference type="RefSeq" id="XP_015186873.1"/>
    </source>
</evidence>
<sequence>MASKLTCSESYFLSECLYAPFEDLEDTREVTLHTITIGSFIEDPGKADDIDAISSVLRKYLQERGTPYILDIDLDFFSTKNPFKEIYPLVKNLYEKLGDIYYFEKTYTDDPLILKEITQARSEQLDELEKLFNHLQNHRNLKDYDGEKTGRYEAVNLIYEQVIKAYKDTEINWNLIHDAGCTIDDTELPHHVTSPHDLQRLINITFANFLEALPGEPTIVTISRSVEDDYCPMEDIDIIQMSVLNQLIQRIKSSVDIQEDYEKSN</sequence>
<evidence type="ECO:0000256" key="1">
    <source>
        <dbReference type="ARBA" id="ARBA00007099"/>
    </source>
</evidence>
<dbReference type="Pfam" id="PF12640">
    <property type="entry name" value="UPF0489"/>
    <property type="match status" value="1"/>
</dbReference>
<reference evidence="3" key="1">
    <citation type="submission" date="2025-08" db="UniProtKB">
        <authorList>
            <consortium name="RefSeq"/>
        </authorList>
    </citation>
    <scope>IDENTIFICATION</scope>
    <source>
        <tissue evidence="3">Whole body</tissue>
    </source>
</reference>
<dbReference type="InterPro" id="IPR024131">
    <property type="entry name" value="UPF0489"/>
</dbReference>
<dbReference type="GeneID" id="107071930"/>
<dbReference type="PANTHER" id="PTHR13225">
    <property type="entry name" value="MISEXPRESSION SUPPRESSOR OF RAS 6"/>
    <property type="match status" value="1"/>
</dbReference>
<gene>
    <name evidence="3" type="primary">LOC107071930</name>
</gene>
<organism evidence="2 3">
    <name type="scientific">Polistes dominula</name>
    <name type="common">European paper wasp</name>
    <name type="synonym">Vespa dominula</name>
    <dbReference type="NCBI Taxonomy" id="743375"/>
    <lineage>
        <taxon>Eukaryota</taxon>
        <taxon>Metazoa</taxon>
        <taxon>Ecdysozoa</taxon>
        <taxon>Arthropoda</taxon>
        <taxon>Hexapoda</taxon>
        <taxon>Insecta</taxon>
        <taxon>Pterygota</taxon>
        <taxon>Neoptera</taxon>
        <taxon>Endopterygota</taxon>
        <taxon>Hymenoptera</taxon>
        <taxon>Apocrita</taxon>
        <taxon>Aculeata</taxon>
        <taxon>Vespoidea</taxon>
        <taxon>Vespidae</taxon>
        <taxon>Polistinae</taxon>
        <taxon>Polistini</taxon>
        <taxon>Polistes</taxon>
    </lineage>
</organism>
<evidence type="ECO:0000313" key="2">
    <source>
        <dbReference type="Proteomes" id="UP000694924"/>
    </source>
</evidence>
<comment type="similarity">
    <text evidence="1">Belongs to the UPF0489 family.</text>
</comment>